<sequence>MVLFFQCCQQKLTALKKAYADIILNTAKEAAARVMASERKAFRFQRELLATKEESLRMLLRLKKMLDSKVREAETTSCSQKTKIEELEAQLQEAEEIVRDLREELREVYTALAKAKNKTMHRPAKRNIEDEATAQENIVINNQLDPHRSLYYALDSQFESVSTDDIKDSIGNGSHESCKSCLSHDHINNNCYIHNPDSSSRVIRRKAPELYRNGCTQRIHASESILFGGNISLSGNTDDAQNETLMMGNEDSGEGKGALTTDTKNDVTSEAEKLDELKVASADTNLVKLQFCKKKRRSKHLGIQKGTLKEEVLANVRICRKKRRIKRRKHLQSGFSESDQVKEIKASYFSCTNSSLYASVTNDPSNENSSKVCENEAQKDMMFPSAEVPTETTLMSKQSGSQNDAEKEKGLIKSGCSWDEMKDDKEPLHESQSMGQESLSIERLTIPACRANVEAANELSDKLGLKESDLDDKVSCQPVNNRLLKYTFQRKRKKDSQSSPDVDCSLEESSLKRKCEEKQNGHVKPQKSCSITESTRDSRRLAQVARQLISLSEKKWWQ</sequence>
<evidence type="ECO:0000256" key="1">
    <source>
        <dbReference type="SAM" id="Coils"/>
    </source>
</evidence>
<name>A0AAE1J5L9_9FABA</name>
<comment type="caution">
    <text evidence="3">The sequence shown here is derived from an EMBL/GenBank/DDBJ whole genome shotgun (WGS) entry which is preliminary data.</text>
</comment>
<dbReference type="PANTHER" id="PTHR34778">
    <property type="entry name" value="OS02G0580700 PROTEIN"/>
    <property type="match status" value="1"/>
</dbReference>
<evidence type="ECO:0000256" key="2">
    <source>
        <dbReference type="SAM" id="MobiDB-lite"/>
    </source>
</evidence>
<keyword evidence="4" id="KW-1185">Reference proteome</keyword>
<dbReference type="AlphaFoldDB" id="A0AAE1J5L9"/>
<gene>
    <name evidence="3" type="ORF">QN277_025470</name>
</gene>
<accession>A0AAE1J5L9</accession>
<feature type="compositionally biased region" description="Polar residues" evidence="2">
    <location>
        <begin position="430"/>
        <end position="439"/>
    </location>
</feature>
<feature type="region of interest" description="Disordered" evidence="2">
    <location>
        <begin position="515"/>
        <end position="538"/>
    </location>
</feature>
<organism evidence="3 4">
    <name type="scientific">Acacia crassicarpa</name>
    <name type="common">northern wattle</name>
    <dbReference type="NCBI Taxonomy" id="499986"/>
    <lineage>
        <taxon>Eukaryota</taxon>
        <taxon>Viridiplantae</taxon>
        <taxon>Streptophyta</taxon>
        <taxon>Embryophyta</taxon>
        <taxon>Tracheophyta</taxon>
        <taxon>Spermatophyta</taxon>
        <taxon>Magnoliopsida</taxon>
        <taxon>eudicotyledons</taxon>
        <taxon>Gunneridae</taxon>
        <taxon>Pentapetalae</taxon>
        <taxon>rosids</taxon>
        <taxon>fabids</taxon>
        <taxon>Fabales</taxon>
        <taxon>Fabaceae</taxon>
        <taxon>Caesalpinioideae</taxon>
        <taxon>mimosoid clade</taxon>
        <taxon>Acacieae</taxon>
        <taxon>Acacia</taxon>
    </lineage>
</organism>
<keyword evidence="1" id="KW-0175">Coiled coil</keyword>
<feature type="region of interest" description="Disordered" evidence="2">
    <location>
        <begin position="388"/>
        <end position="439"/>
    </location>
</feature>
<dbReference type="PANTHER" id="PTHR34778:SF2">
    <property type="entry name" value="OS02G0580700 PROTEIN"/>
    <property type="match status" value="1"/>
</dbReference>
<protein>
    <submittedName>
        <fullName evidence="3">Uncharacterized protein</fullName>
    </submittedName>
</protein>
<dbReference type="Proteomes" id="UP001293593">
    <property type="component" value="Unassembled WGS sequence"/>
</dbReference>
<proteinExistence type="predicted"/>
<feature type="coiled-coil region" evidence="1">
    <location>
        <begin position="84"/>
        <end position="118"/>
    </location>
</feature>
<dbReference type="EMBL" id="JAWXYG010000008">
    <property type="protein sequence ID" value="KAK4264267.1"/>
    <property type="molecule type" value="Genomic_DNA"/>
</dbReference>
<evidence type="ECO:0000313" key="4">
    <source>
        <dbReference type="Proteomes" id="UP001293593"/>
    </source>
</evidence>
<feature type="compositionally biased region" description="Basic and acidic residues" evidence="2">
    <location>
        <begin position="419"/>
        <end position="429"/>
    </location>
</feature>
<evidence type="ECO:0000313" key="3">
    <source>
        <dbReference type="EMBL" id="KAK4264267.1"/>
    </source>
</evidence>
<feature type="compositionally biased region" description="Polar residues" evidence="2">
    <location>
        <begin position="390"/>
        <end position="403"/>
    </location>
</feature>
<reference evidence="3" key="1">
    <citation type="submission" date="2023-10" db="EMBL/GenBank/DDBJ databases">
        <title>Chromosome-level genome of the transformable northern wattle, Acacia crassicarpa.</title>
        <authorList>
            <person name="Massaro I."/>
            <person name="Sinha N.R."/>
            <person name="Poethig S."/>
            <person name="Leichty A.R."/>
        </authorList>
    </citation>
    <scope>NUCLEOTIDE SEQUENCE</scope>
    <source>
        <strain evidence="3">Acra3RX</strain>
        <tissue evidence="3">Leaf</tissue>
    </source>
</reference>